<accession>C5FW97</accession>
<dbReference type="RefSeq" id="XP_002845036.1">
    <property type="nucleotide sequence ID" value="XM_002844990.1"/>
</dbReference>
<proteinExistence type="predicted"/>
<gene>
    <name evidence="2" type="ORF">MCYG_07000</name>
</gene>
<feature type="signal peptide" evidence="1">
    <location>
        <begin position="1"/>
        <end position="23"/>
    </location>
</feature>
<dbReference type="Proteomes" id="UP000002035">
    <property type="component" value="Unassembled WGS sequence"/>
</dbReference>
<dbReference type="EMBL" id="DS995706">
    <property type="protein sequence ID" value="EEQ34181.1"/>
    <property type="molecule type" value="Genomic_DNA"/>
</dbReference>
<feature type="chain" id="PRO_5002949714" evidence="1">
    <location>
        <begin position="24"/>
        <end position="118"/>
    </location>
</feature>
<keyword evidence="1" id="KW-0732">Signal</keyword>
<organism evidence="2 3">
    <name type="scientific">Arthroderma otae (strain ATCC MYA-4605 / CBS 113480)</name>
    <name type="common">Microsporum canis</name>
    <dbReference type="NCBI Taxonomy" id="554155"/>
    <lineage>
        <taxon>Eukaryota</taxon>
        <taxon>Fungi</taxon>
        <taxon>Dikarya</taxon>
        <taxon>Ascomycota</taxon>
        <taxon>Pezizomycotina</taxon>
        <taxon>Eurotiomycetes</taxon>
        <taxon>Eurotiomycetidae</taxon>
        <taxon>Onygenales</taxon>
        <taxon>Arthrodermataceae</taxon>
        <taxon>Microsporum</taxon>
    </lineage>
</organism>
<reference evidence="3" key="1">
    <citation type="journal article" date="2012" name="MBio">
        <title>Comparative genome analysis of Trichophyton rubrum and related dermatophytes reveals candidate genes involved in infection.</title>
        <authorList>
            <person name="Martinez D.A."/>
            <person name="Oliver B.G."/>
            <person name="Graeser Y."/>
            <person name="Goldberg J.M."/>
            <person name="Li W."/>
            <person name="Martinez-Rossi N.M."/>
            <person name="Monod M."/>
            <person name="Shelest E."/>
            <person name="Barton R.C."/>
            <person name="Birch E."/>
            <person name="Brakhage A.A."/>
            <person name="Chen Z."/>
            <person name="Gurr S.J."/>
            <person name="Heiman D."/>
            <person name="Heitman J."/>
            <person name="Kosti I."/>
            <person name="Rossi A."/>
            <person name="Saif S."/>
            <person name="Samalova M."/>
            <person name="Saunders C.W."/>
            <person name="Shea T."/>
            <person name="Summerbell R.C."/>
            <person name="Xu J."/>
            <person name="Young S."/>
            <person name="Zeng Q."/>
            <person name="Birren B.W."/>
            <person name="Cuomo C.A."/>
            <person name="White T.C."/>
        </authorList>
    </citation>
    <scope>NUCLEOTIDE SEQUENCE [LARGE SCALE GENOMIC DNA]</scope>
    <source>
        <strain evidence="3">ATCC MYA-4605 / CBS 113480</strain>
    </source>
</reference>
<evidence type="ECO:0000313" key="2">
    <source>
        <dbReference type="EMBL" id="EEQ34181.1"/>
    </source>
</evidence>
<evidence type="ECO:0000256" key="1">
    <source>
        <dbReference type="SAM" id="SignalP"/>
    </source>
</evidence>
<sequence>MKSTGLFFHQLLLFLLSSSLTLLAPLSATWMRCWRCQASTRYCLPPETAGDSTQTGFVTPGRGLPPEVNAGADIYTSAGSILSLTDIDTERVRAYEGPGGSEDNGEHILSLHPQFRYD</sequence>
<dbReference type="GeneID" id="9228262"/>
<protein>
    <submittedName>
        <fullName evidence="2">Uncharacterized protein</fullName>
    </submittedName>
</protein>
<dbReference type="AlphaFoldDB" id="C5FW97"/>
<dbReference type="VEuPathDB" id="FungiDB:MCYG_07000"/>
<name>C5FW97_ARTOC</name>
<dbReference type="HOGENOM" id="CLU_2072593_0_0_1"/>
<evidence type="ECO:0000313" key="3">
    <source>
        <dbReference type="Proteomes" id="UP000002035"/>
    </source>
</evidence>
<keyword evidence="3" id="KW-1185">Reference proteome</keyword>